<keyword evidence="12" id="KW-1185">Reference proteome</keyword>
<dbReference type="PANTHER" id="PTHR36122:SF2">
    <property type="entry name" value="NICOTINAMIDE RIBOSIDE TRANSPORTER PNUC"/>
    <property type="match status" value="1"/>
</dbReference>
<dbReference type="OrthoDB" id="9791248at2"/>
<gene>
    <name evidence="11" type="ordered locus">Solca_3514</name>
</gene>
<dbReference type="RefSeq" id="WP_014681742.1">
    <property type="nucleotide sequence ID" value="NC_017770.1"/>
</dbReference>
<evidence type="ECO:0000256" key="1">
    <source>
        <dbReference type="ARBA" id="ARBA00002672"/>
    </source>
</evidence>
<protein>
    <recommendedName>
        <fullName evidence="4">Nicotinamide riboside transporter PnuC</fullName>
    </recommendedName>
</protein>
<feature type="transmembrane region" description="Helical" evidence="10">
    <location>
        <begin position="88"/>
        <end position="106"/>
    </location>
</feature>
<evidence type="ECO:0000256" key="10">
    <source>
        <dbReference type="SAM" id="Phobius"/>
    </source>
</evidence>
<reference evidence="11" key="1">
    <citation type="submission" date="2012-02" db="EMBL/GenBank/DDBJ databases">
        <title>The complete genome of Solitalea canadensis DSM 3403.</title>
        <authorList>
            <consortium name="US DOE Joint Genome Institute (JGI-PGF)"/>
            <person name="Lucas S."/>
            <person name="Copeland A."/>
            <person name="Lapidus A."/>
            <person name="Glavina del Rio T."/>
            <person name="Dalin E."/>
            <person name="Tice H."/>
            <person name="Bruce D."/>
            <person name="Goodwin L."/>
            <person name="Pitluck S."/>
            <person name="Peters L."/>
            <person name="Ovchinnikova G."/>
            <person name="Lu M."/>
            <person name="Kyrpides N."/>
            <person name="Mavromatis K."/>
            <person name="Ivanova N."/>
            <person name="Brettin T."/>
            <person name="Detter J.C."/>
            <person name="Han C."/>
            <person name="Larimer F."/>
            <person name="Land M."/>
            <person name="Hauser L."/>
            <person name="Markowitz V."/>
            <person name="Cheng J.-F."/>
            <person name="Hugenholtz P."/>
            <person name="Woyke T."/>
            <person name="Wu D."/>
            <person name="Spring S."/>
            <person name="Schroeder M."/>
            <person name="Kopitz M."/>
            <person name="Brambilla E."/>
            <person name="Klenk H.-P."/>
            <person name="Eisen J.A."/>
        </authorList>
    </citation>
    <scope>NUCLEOTIDE SEQUENCE</scope>
    <source>
        <strain evidence="11">DSM 3403</strain>
    </source>
</reference>
<evidence type="ECO:0000256" key="8">
    <source>
        <dbReference type="ARBA" id="ARBA00022989"/>
    </source>
</evidence>
<dbReference type="STRING" id="929556.Solca_3514"/>
<feature type="transmembrane region" description="Helical" evidence="10">
    <location>
        <begin position="139"/>
        <end position="156"/>
    </location>
</feature>
<keyword evidence="5" id="KW-0813">Transport</keyword>
<dbReference type="Proteomes" id="UP000007590">
    <property type="component" value="Chromosome"/>
</dbReference>
<dbReference type="InterPro" id="IPR006419">
    <property type="entry name" value="NMN_transpt_PnuC"/>
</dbReference>
<organism evidence="11 12">
    <name type="scientific">Solitalea canadensis (strain ATCC 29591 / DSM 3403 / JCM 21819 / LMG 8368 / NBRC 15130 / NCIMB 12057 / USAM 9D)</name>
    <name type="common">Flexibacter canadensis</name>
    <dbReference type="NCBI Taxonomy" id="929556"/>
    <lineage>
        <taxon>Bacteria</taxon>
        <taxon>Pseudomonadati</taxon>
        <taxon>Bacteroidota</taxon>
        <taxon>Sphingobacteriia</taxon>
        <taxon>Sphingobacteriales</taxon>
        <taxon>Sphingobacteriaceae</taxon>
        <taxon>Solitalea</taxon>
    </lineage>
</organism>
<comment type="function">
    <text evidence="1">Required for nicotinamide riboside transport across the inner membrane.</text>
</comment>
<dbReference type="HOGENOM" id="CLU_076589_2_0_10"/>
<evidence type="ECO:0000256" key="9">
    <source>
        <dbReference type="ARBA" id="ARBA00023136"/>
    </source>
</evidence>
<feature type="transmembrane region" description="Helical" evidence="10">
    <location>
        <begin position="49"/>
        <end position="68"/>
    </location>
</feature>
<feature type="transmembrane region" description="Helical" evidence="10">
    <location>
        <begin position="162"/>
        <end position="180"/>
    </location>
</feature>
<dbReference type="GO" id="GO:0034257">
    <property type="term" value="F:nicotinamide riboside transmembrane transporter activity"/>
    <property type="evidence" value="ECO:0007669"/>
    <property type="project" value="InterPro"/>
</dbReference>
<evidence type="ECO:0000313" key="11">
    <source>
        <dbReference type="EMBL" id="AFD08519.1"/>
    </source>
</evidence>
<dbReference type="AlphaFoldDB" id="H8KSG8"/>
<comment type="similarity">
    <text evidence="3">Belongs to the nicotinamide ribonucleoside (NR) uptake permease (TC 4.B.1) family.</text>
</comment>
<dbReference type="Pfam" id="PF04973">
    <property type="entry name" value="NMN_transporter"/>
    <property type="match status" value="1"/>
</dbReference>
<evidence type="ECO:0000313" key="12">
    <source>
        <dbReference type="Proteomes" id="UP000007590"/>
    </source>
</evidence>
<feature type="transmembrane region" description="Helical" evidence="10">
    <location>
        <begin position="27"/>
        <end position="44"/>
    </location>
</feature>
<evidence type="ECO:0000256" key="6">
    <source>
        <dbReference type="ARBA" id="ARBA00022475"/>
    </source>
</evidence>
<name>H8KSG8_SOLCM</name>
<dbReference type="NCBIfam" id="TIGR01528">
    <property type="entry name" value="NMN_trans_PnuC"/>
    <property type="match status" value="1"/>
</dbReference>
<keyword evidence="9 10" id="KW-0472">Membrane</keyword>
<feature type="transmembrane region" description="Helical" evidence="10">
    <location>
        <begin position="5"/>
        <end position="21"/>
    </location>
</feature>
<sequence>MNIDLTIEIVASLFSILYLWYLMKEKVIAWPFGILASLLSIYLFMTSRLYSESILNSYYVLMGFYGWWQWNRPKTDPLPVSVWNLKTHIISIGTGLLLSAFLGYFFHTQTNADYPYVDATITIFSFIATYKESRKILSAWPYWIIINTSAIMLYIIKGLYIYAALMALYDVMSVFGYRFWLNSYHQQQQKVALETI</sequence>
<accession>H8KSG8</accession>
<evidence type="ECO:0000256" key="4">
    <source>
        <dbReference type="ARBA" id="ARBA00017522"/>
    </source>
</evidence>
<keyword evidence="7 10" id="KW-0812">Transmembrane</keyword>
<evidence type="ECO:0000256" key="2">
    <source>
        <dbReference type="ARBA" id="ARBA00004651"/>
    </source>
</evidence>
<dbReference type="KEGG" id="scn:Solca_3514"/>
<dbReference type="EMBL" id="CP003349">
    <property type="protein sequence ID" value="AFD08519.1"/>
    <property type="molecule type" value="Genomic_DNA"/>
</dbReference>
<evidence type="ECO:0000256" key="5">
    <source>
        <dbReference type="ARBA" id="ARBA00022448"/>
    </source>
</evidence>
<dbReference type="eggNOG" id="COG3201">
    <property type="taxonomic scope" value="Bacteria"/>
</dbReference>
<dbReference type="PANTHER" id="PTHR36122">
    <property type="entry name" value="NICOTINAMIDE RIBOSIDE TRANSPORTER PNUC"/>
    <property type="match status" value="1"/>
</dbReference>
<comment type="subcellular location">
    <subcellularLocation>
        <location evidence="2">Cell membrane</location>
        <topology evidence="2">Multi-pass membrane protein</topology>
    </subcellularLocation>
</comment>
<keyword evidence="8 10" id="KW-1133">Transmembrane helix</keyword>
<evidence type="ECO:0000256" key="3">
    <source>
        <dbReference type="ARBA" id="ARBA00006669"/>
    </source>
</evidence>
<proteinExistence type="inferred from homology"/>
<keyword evidence="6" id="KW-1003">Cell membrane</keyword>
<dbReference type="GO" id="GO:0005886">
    <property type="term" value="C:plasma membrane"/>
    <property type="evidence" value="ECO:0007669"/>
    <property type="project" value="UniProtKB-SubCell"/>
</dbReference>
<evidence type="ECO:0000256" key="7">
    <source>
        <dbReference type="ARBA" id="ARBA00022692"/>
    </source>
</evidence>